<reference evidence="7" key="1">
    <citation type="submission" date="2020-12" db="UniProtKB">
        <authorList>
            <consortium name="WormBaseParasite"/>
        </authorList>
    </citation>
    <scope>IDENTIFICATION</scope>
    <source>
        <strain evidence="7">MHco3</strain>
    </source>
</reference>
<feature type="chain" id="PRO_5029576790" evidence="3">
    <location>
        <begin position="22"/>
        <end position="592"/>
    </location>
</feature>
<proteinExistence type="predicted"/>
<keyword evidence="1" id="KW-1015">Disulfide bond</keyword>
<name>A0A7I4Y477_HAECO</name>
<accession>A0A7I4Y477</accession>
<feature type="disulfide bond" evidence="1">
    <location>
        <begin position="214"/>
        <end position="223"/>
    </location>
</feature>
<dbReference type="OMA" id="ARTISPC"/>
<dbReference type="Pfam" id="PF23106">
    <property type="entry name" value="EGF_Teneurin"/>
    <property type="match status" value="1"/>
</dbReference>
<dbReference type="Proteomes" id="UP000025227">
    <property type="component" value="Unplaced"/>
</dbReference>
<evidence type="ECO:0000259" key="5">
    <source>
        <dbReference type="PROSITE" id="PS50836"/>
    </source>
</evidence>
<feature type="region of interest" description="Disordered" evidence="2">
    <location>
        <begin position="529"/>
        <end position="555"/>
    </location>
</feature>
<dbReference type="OrthoDB" id="188511at2759"/>
<dbReference type="InterPro" id="IPR045266">
    <property type="entry name" value="DOH_DOMON"/>
</dbReference>
<dbReference type="InterPro" id="IPR000742">
    <property type="entry name" value="EGF"/>
</dbReference>
<dbReference type="InterPro" id="IPR005018">
    <property type="entry name" value="DOMON_domain"/>
</dbReference>
<dbReference type="AlphaFoldDB" id="A0A7I4Y477"/>
<dbReference type="PANTHER" id="PTHR46901:SF2">
    <property type="entry name" value="GH04942P"/>
    <property type="match status" value="1"/>
</dbReference>
<dbReference type="PROSITE" id="PS00022">
    <property type="entry name" value="EGF_1"/>
    <property type="match status" value="2"/>
</dbReference>
<dbReference type="Gene3D" id="2.10.25.10">
    <property type="entry name" value="Laminin"/>
    <property type="match status" value="2"/>
</dbReference>
<dbReference type="SUPFAM" id="SSF57196">
    <property type="entry name" value="EGF/Laminin"/>
    <property type="match status" value="1"/>
</dbReference>
<dbReference type="Pfam" id="PF03351">
    <property type="entry name" value="DOMON"/>
    <property type="match status" value="1"/>
</dbReference>
<feature type="domain" description="DOMON" evidence="5">
    <location>
        <begin position="341"/>
        <end position="468"/>
    </location>
</feature>
<dbReference type="PROSITE" id="PS50026">
    <property type="entry name" value="EGF_3"/>
    <property type="match status" value="1"/>
</dbReference>
<evidence type="ECO:0000256" key="2">
    <source>
        <dbReference type="SAM" id="MobiDB-lite"/>
    </source>
</evidence>
<evidence type="ECO:0000259" key="4">
    <source>
        <dbReference type="PROSITE" id="PS50026"/>
    </source>
</evidence>
<keyword evidence="6" id="KW-1185">Reference proteome</keyword>
<feature type="domain" description="EGF-like" evidence="4">
    <location>
        <begin position="184"/>
        <end position="224"/>
    </location>
</feature>
<dbReference type="PROSITE" id="PS50836">
    <property type="entry name" value="DOMON"/>
    <property type="match status" value="1"/>
</dbReference>
<protein>
    <submittedName>
        <fullName evidence="7">EGF-like domain-containing protein</fullName>
    </submittedName>
</protein>
<feature type="signal peptide" evidence="3">
    <location>
        <begin position="1"/>
        <end position="21"/>
    </location>
</feature>
<evidence type="ECO:0000313" key="7">
    <source>
        <dbReference type="WBParaSite" id="HCON_00049430-00001"/>
    </source>
</evidence>
<keyword evidence="1" id="KW-0245">EGF-like domain</keyword>
<comment type="caution">
    <text evidence="1">Lacks conserved residue(s) required for the propagation of feature annotation.</text>
</comment>
<keyword evidence="3" id="KW-0732">Signal</keyword>
<dbReference type="CDD" id="cd09631">
    <property type="entry name" value="DOMON_DOH"/>
    <property type="match status" value="1"/>
</dbReference>
<evidence type="ECO:0000256" key="3">
    <source>
        <dbReference type="SAM" id="SignalP"/>
    </source>
</evidence>
<feature type="compositionally biased region" description="Polar residues" evidence="2">
    <location>
        <begin position="540"/>
        <end position="555"/>
    </location>
</feature>
<dbReference type="PROSITE" id="PS01186">
    <property type="entry name" value="EGF_2"/>
    <property type="match status" value="2"/>
</dbReference>
<evidence type="ECO:0000256" key="1">
    <source>
        <dbReference type="PROSITE-ProRule" id="PRU00076"/>
    </source>
</evidence>
<organism evidence="6 7">
    <name type="scientific">Haemonchus contortus</name>
    <name type="common">Barber pole worm</name>
    <dbReference type="NCBI Taxonomy" id="6289"/>
    <lineage>
        <taxon>Eukaryota</taxon>
        <taxon>Metazoa</taxon>
        <taxon>Ecdysozoa</taxon>
        <taxon>Nematoda</taxon>
        <taxon>Chromadorea</taxon>
        <taxon>Rhabditida</taxon>
        <taxon>Rhabditina</taxon>
        <taxon>Rhabditomorpha</taxon>
        <taxon>Strongyloidea</taxon>
        <taxon>Trichostrongylidae</taxon>
        <taxon>Haemonchus</taxon>
    </lineage>
</organism>
<sequence length="592" mass="66410">MASMRDVIPLLSLTLLKWSDAHVALMFPEPRYPALDFLDTSRTMGPCGVPKQRKPQYTNLSVGSTYNFTWRLQYPHQGGYRITLTDKDGNVVEELAPTNGVEFTGTDDQISQSHKVRVTRACSECTVILERQALEWGTGYRFRSCADVNVLETVPDNLQCSSHGTKVNGRCACEPGYNGDICQYKTNCHSDEDCLNGGKCIVEFNSMVFASCYCSYGFFGKNCEKSYVNGEDECFAYARVHEERFNAYGMFDPDCYHMEKFSDGDFVYYRKTESDVEIILDFASTSWVSIGWRPEDLDKSCRLFPDLEGVRTKRSGDLKIPPLTAQNFSYQSVEKIEASSPSPHTNGTVFNRNNPPAKVAQEGPRPIMPRNNGLLASALHAPLHPMDCVDVLIGAVRNGRIRVQDCYSRDRSTPLEDYYYEGEMSLVATAGREVDGRTVIMFRRSVKEIEPTDHPLGPGRMFVVWAKGQQQDAYVHRVPSALEHSNLKVPFYVDDIVKYHGSKNRGTHFIDFTIPIKLKKSNDARVSISAAAPAREPEENTTSPRNNSSSISPLNIAHTTPTSPYYFQEVDDSSNRAFATFTAVVTALIVLQ</sequence>
<dbReference type="CDD" id="cd00054">
    <property type="entry name" value="EGF_CA"/>
    <property type="match status" value="1"/>
</dbReference>
<dbReference type="PANTHER" id="PTHR46901">
    <property type="entry name" value="GH04942P"/>
    <property type="match status" value="1"/>
</dbReference>
<dbReference type="SMART" id="SM00181">
    <property type="entry name" value="EGF"/>
    <property type="match status" value="2"/>
</dbReference>
<evidence type="ECO:0000313" key="6">
    <source>
        <dbReference type="Proteomes" id="UP000025227"/>
    </source>
</evidence>
<dbReference type="WBParaSite" id="HCON_00049430-00001">
    <property type="protein sequence ID" value="HCON_00049430-00001"/>
    <property type="gene ID" value="HCON_00049430"/>
</dbReference>